<protein>
    <submittedName>
        <fullName evidence="4">Uncharacterized protein</fullName>
    </submittedName>
</protein>
<dbReference type="GO" id="GO:0009103">
    <property type="term" value="P:lipopolysaccharide biosynthetic process"/>
    <property type="evidence" value="ECO:0007669"/>
    <property type="project" value="TreeGrafter"/>
</dbReference>
<dbReference type="Pfam" id="PF13439">
    <property type="entry name" value="Glyco_transf_4"/>
    <property type="match status" value="1"/>
</dbReference>
<dbReference type="Pfam" id="PF00534">
    <property type="entry name" value="Glycos_transf_1"/>
    <property type="match status" value="1"/>
</dbReference>
<feature type="domain" description="Glycosyl transferase family 1" evidence="2">
    <location>
        <begin position="155"/>
        <end position="302"/>
    </location>
</feature>
<dbReference type="InterPro" id="IPR028098">
    <property type="entry name" value="Glyco_trans_4-like_N"/>
</dbReference>
<comment type="caution">
    <text evidence="4">The sequence shown here is derived from an EMBL/GenBank/DDBJ whole genome shotgun (WGS) entry which is preliminary data.</text>
</comment>
<dbReference type="Gene3D" id="3.40.50.2000">
    <property type="entry name" value="Glycogen Phosphorylase B"/>
    <property type="match status" value="2"/>
</dbReference>
<dbReference type="Proteomes" id="UP000032515">
    <property type="component" value="Unassembled WGS sequence"/>
</dbReference>
<reference evidence="4 5" key="1">
    <citation type="submission" date="2014-11" db="EMBL/GenBank/DDBJ databases">
        <title>Genomics and ecophysiology of heterotrophic nitrogen fixing bacteria isolated from estuarine surface water.</title>
        <authorList>
            <person name="Bentzon-Tilia M."/>
            <person name="Severin I."/>
            <person name="Hansen L.H."/>
            <person name="Riemann L."/>
        </authorList>
    </citation>
    <scope>NUCLEOTIDE SEQUENCE [LARGE SCALE GENOMIC DNA]</scope>
    <source>
        <strain evidence="4 5">BAL398</strain>
    </source>
</reference>
<keyword evidence="1" id="KW-0808">Transferase</keyword>
<dbReference type="PANTHER" id="PTHR46401:SF2">
    <property type="entry name" value="GLYCOSYLTRANSFERASE WBBK-RELATED"/>
    <property type="match status" value="1"/>
</dbReference>
<feature type="domain" description="Glycosyltransferase subfamily 4-like N-terminal" evidence="3">
    <location>
        <begin position="47"/>
        <end position="137"/>
    </location>
</feature>
<evidence type="ECO:0000313" key="4">
    <source>
        <dbReference type="EMBL" id="KIZ47237.1"/>
    </source>
</evidence>
<evidence type="ECO:0000259" key="2">
    <source>
        <dbReference type="Pfam" id="PF00534"/>
    </source>
</evidence>
<gene>
    <name evidence="4" type="ORF">OO17_05435</name>
</gene>
<dbReference type="PANTHER" id="PTHR46401">
    <property type="entry name" value="GLYCOSYLTRANSFERASE WBBK-RELATED"/>
    <property type="match status" value="1"/>
</dbReference>
<dbReference type="AlphaFoldDB" id="A0A0D7F6A6"/>
<dbReference type="SUPFAM" id="SSF53756">
    <property type="entry name" value="UDP-Glycosyltransferase/glycogen phosphorylase"/>
    <property type="match status" value="1"/>
</dbReference>
<dbReference type="EMBL" id="JXXE01000100">
    <property type="protein sequence ID" value="KIZ47237.1"/>
    <property type="molecule type" value="Genomic_DNA"/>
</dbReference>
<evidence type="ECO:0000256" key="1">
    <source>
        <dbReference type="ARBA" id="ARBA00022679"/>
    </source>
</evidence>
<sequence length="325" mass="36729">MKTIFNVHPYAMELPGGGEMQIMKYVQYMPGECEVILHDIWRPRLREARIFHHFHMVSGAEGFLAYVKSLHSKVVLSPNLWINATNSENLDLAQIRQYYEIADMIVCNSRVEIDNLSEFTDIPREKARVVPNGVDLSFVTPVSDSDFRSWADIRGPYLLSVGNIERRKNQLASIRAARSLGLPLICIGRIREKEYFDACVRDGPGDTFRFVGHLDQDDPRLAAAYQNCEAFLFPGQLETPGIAALEAAAAGAPVIITKEGSAREYFSDLVEYVDPNDQDAINAALARTLSRPRTNDLRHHIVSNYSWPHVVMHLLGHYLELGFNK</sequence>
<dbReference type="InterPro" id="IPR001296">
    <property type="entry name" value="Glyco_trans_1"/>
</dbReference>
<organism evidence="4 5">
    <name type="scientific">Rhodopseudomonas palustris</name>
    <dbReference type="NCBI Taxonomy" id="1076"/>
    <lineage>
        <taxon>Bacteria</taxon>
        <taxon>Pseudomonadati</taxon>
        <taxon>Pseudomonadota</taxon>
        <taxon>Alphaproteobacteria</taxon>
        <taxon>Hyphomicrobiales</taxon>
        <taxon>Nitrobacteraceae</taxon>
        <taxon>Rhodopseudomonas</taxon>
    </lineage>
</organism>
<proteinExistence type="predicted"/>
<dbReference type="GO" id="GO:0016757">
    <property type="term" value="F:glycosyltransferase activity"/>
    <property type="evidence" value="ECO:0007669"/>
    <property type="project" value="InterPro"/>
</dbReference>
<evidence type="ECO:0000259" key="3">
    <source>
        <dbReference type="Pfam" id="PF13439"/>
    </source>
</evidence>
<evidence type="ECO:0000313" key="5">
    <source>
        <dbReference type="Proteomes" id="UP000032515"/>
    </source>
</evidence>
<name>A0A0D7F6A6_RHOPL</name>
<accession>A0A0D7F6A6</accession>
<dbReference type="PATRIC" id="fig|1076.23.peg.197"/>